<dbReference type="RefSeq" id="WP_124774970.1">
    <property type="nucleotide sequence ID" value="NZ_QGSZ01000270.1"/>
</dbReference>
<dbReference type="Proteomes" id="UP000282312">
    <property type="component" value="Unassembled WGS sequence"/>
</dbReference>
<proteinExistence type="predicted"/>
<dbReference type="AlphaFoldDB" id="A0A3N9WEY4"/>
<dbReference type="InterPro" id="IPR036366">
    <property type="entry name" value="PGBDSf"/>
</dbReference>
<dbReference type="InterPro" id="IPR036365">
    <property type="entry name" value="PGBD-like_sf"/>
</dbReference>
<feature type="domain" description="Peptidoglycan binding-like" evidence="1">
    <location>
        <begin position="142"/>
        <end position="174"/>
    </location>
</feature>
<reference evidence="2 3" key="1">
    <citation type="submission" date="2018-05" db="EMBL/GenBank/DDBJ databases">
        <title>Micromonospora from Atacama Desert.</title>
        <authorList>
            <person name="Carro L."/>
            <person name="Goodfellow M."/>
            <person name="Klenk H.-P."/>
        </authorList>
    </citation>
    <scope>NUCLEOTIDE SEQUENCE [LARGE SCALE GENOMIC DNA]</scope>
    <source>
        <strain evidence="2 3">LB39</strain>
    </source>
</reference>
<evidence type="ECO:0000259" key="1">
    <source>
        <dbReference type="Pfam" id="PF01471"/>
    </source>
</evidence>
<gene>
    <name evidence="2" type="ORF">DLJ59_24595</name>
</gene>
<evidence type="ECO:0000313" key="2">
    <source>
        <dbReference type="EMBL" id="RQW99370.1"/>
    </source>
</evidence>
<name>A0A3N9WEY4_9ACTN</name>
<accession>A0A3N9WEY4</accession>
<dbReference type="Gene3D" id="1.10.101.10">
    <property type="entry name" value="PGBD-like superfamily/PGBD"/>
    <property type="match status" value="1"/>
</dbReference>
<evidence type="ECO:0000313" key="3">
    <source>
        <dbReference type="Proteomes" id="UP000282312"/>
    </source>
</evidence>
<dbReference type="EMBL" id="QGSZ01000270">
    <property type="protein sequence ID" value="RQW99370.1"/>
    <property type="molecule type" value="Genomic_DNA"/>
</dbReference>
<keyword evidence="3" id="KW-1185">Reference proteome</keyword>
<sequence>MRAPGFAMNRRRHILAMIPNKRPSWGTTLVVVCSLVTAVVAAALAVTVDPPRPAGISQSQSRSSIIATPGQLDDKRQVELLPEIREGGKLVVAATGILTEFDCRQGMVLRSGSFPVSINGQGLLAISTSVPIWRDLAPGVKGEDVRALQRALQALGPSLTVTGRFDSATRERVRSIFKTAGTSWRGPNLKRESLIWIPPASTVVSTCDAALGQSLQPGSGILTFQPTTVAFVPKAVPVGLVPGRRVLTLDGVSVEASNLSSVSEPGSISMLSKTGAFRTWLESGGKVPIVASFTLIKPVPVVSVPAGAVQFDVENNPCIHVSDGRPIRVSVAGSSLGRSLVTWDDVPDHPIEVLARVGAESRC</sequence>
<organism evidence="2 3">
    <name type="scientific">Micromonospora inaquosa</name>
    <dbReference type="NCBI Taxonomy" id="2203716"/>
    <lineage>
        <taxon>Bacteria</taxon>
        <taxon>Bacillati</taxon>
        <taxon>Actinomycetota</taxon>
        <taxon>Actinomycetes</taxon>
        <taxon>Micromonosporales</taxon>
        <taxon>Micromonosporaceae</taxon>
        <taxon>Micromonospora</taxon>
    </lineage>
</organism>
<dbReference type="Pfam" id="PF01471">
    <property type="entry name" value="PG_binding_1"/>
    <property type="match status" value="1"/>
</dbReference>
<dbReference type="SUPFAM" id="SSF47090">
    <property type="entry name" value="PGBD-like"/>
    <property type="match status" value="1"/>
</dbReference>
<protein>
    <recommendedName>
        <fullName evidence="1">Peptidoglycan binding-like domain-containing protein</fullName>
    </recommendedName>
</protein>
<dbReference type="InterPro" id="IPR002477">
    <property type="entry name" value="Peptidoglycan-bd-like"/>
</dbReference>
<comment type="caution">
    <text evidence="2">The sequence shown here is derived from an EMBL/GenBank/DDBJ whole genome shotgun (WGS) entry which is preliminary data.</text>
</comment>